<organism evidence="5 6">
    <name type="scientific">Tuber aestivum</name>
    <name type="common">summer truffle</name>
    <dbReference type="NCBI Taxonomy" id="59557"/>
    <lineage>
        <taxon>Eukaryota</taxon>
        <taxon>Fungi</taxon>
        <taxon>Dikarya</taxon>
        <taxon>Ascomycota</taxon>
        <taxon>Pezizomycotina</taxon>
        <taxon>Pezizomycetes</taxon>
        <taxon>Pezizales</taxon>
        <taxon>Tuberaceae</taxon>
        <taxon>Tuber</taxon>
    </lineage>
</organism>
<evidence type="ECO:0000259" key="4">
    <source>
        <dbReference type="SMART" id="SM01340"/>
    </source>
</evidence>
<evidence type="ECO:0000256" key="2">
    <source>
        <dbReference type="ARBA" id="ARBA00022763"/>
    </source>
</evidence>
<dbReference type="InterPro" id="IPR014721">
    <property type="entry name" value="Ribsml_uS5_D2-typ_fold_subgr"/>
</dbReference>
<name>A0A292PVS6_9PEZI</name>
<protein>
    <recommendedName>
        <fullName evidence="4">DNA mismatch repair protein S5 domain-containing protein</fullName>
    </recommendedName>
</protein>
<dbReference type="GO" id="GO:0016887">
    <property type="term" value="F:ATP hydrolysis activity"/>
    <property type="evidence" value="ECO:0007669"/>
    <property type="project" value="InterPro"/>
</dbReference>
<feature type="region of interest" description="Disordered" evidence="3">
    <location>
        <begin position="460"/>
        <end position="541"/>
    </location>
</feature>
<dbReference type="GO" id="GO:0061982">
    <property type="term" value="P:meiosis I cell cycle process"/>
    <property type="evidence" value="ECO:0007669"/>
    <property type="project" value="UniProtKB-ARBA"/>
</dbReference>
<dbReference type="InterPro" id="IPR020568">
    <property type="entry name" value="Ribosomal_Su5_D2-typ_SF"/>
</dbReference>
<dbReference type="Proteomes" id="UP001412239">
    <property type="component" value="Unassembled WGS sequence"/>
</dbReference>
<dbReference type="GO" id="GO:0005524">
    <property type="term" value="F:ATP binding"/>
    <property type="evidence" value="ECO:0007669"/>
    <property type="project" value="InterPro"/>
</dbReference>
<reference evidence="5" key="1">
    <citation type="submission" date="2015-10" db="EMBL/GenBank/DDBJ databases">
        <authorList>
            <person name="Regsiter A."/>
            <person name="william w."/>
        </authorList>
    </citation>
    <scope>NUCLEOTIDE SEQUENCE</scope>
    <source>
        <strain evidence="5">Montdore</strain>
    </source>
</reference>
<keyword evidence="6" id="KW-1185">Reference proteome</keyword>
<dbReference type="InterPro" id="IPR013507">
    <property type="entry name" value="DNA_mismatch_S5_2-like"/>
</dbReference>
<dbReference type="GO" id="GO:0006298">
    <property type="term" value="P:mismatch repair"/>
    <property type="evidence" value="ECO:0007669"/>
    <property type="project" value="InterPro"/>
</dbReference>
<dbReference type="SMART" id="SM01340">
    <property type="entry name" value="DNA_mis_repair"/>
    <property type="match status" value="1"/>
</dbReference>
<dbReference type="InterPro" id="IPR036890">
    <property type="entry name" value="HATPase_C_sf"/>
</dbReference>
<proteinExistence type="inferred from homology"/>
<evidence type="ECO:0000313" key="5">
    <source>
        <dbReference type="EMBL" id="CUS10547.1"/>
    </source>
</evidence>
<feature type="domain" description="DNA mismatch repair protein S5" evidence="4">
    <location>
        <begin position="234"/>
        <end position="375"/>
    </location>
</feature>
<dbReference type="NCBIfam" id="TIGR00585">
    <property type="entry name" value="mutl"/>
    <property type="match status" value="1"/>
</dbReference>
<evidence type="ECO:0000313" key="6">
    <source>
        <dbReference type="Proteomes" id="UP001412239"/>
    </source>
</evidence>
<dbReference type="InterPro" id="IPR038973">
    <property type="entry name" value="MutL/Mlh/Pms-like"/>
</dbReference>
<dbReference type="GO" id="GO:0030983">
    <property type="term" value="F:mismatched DNA binding"/>
    <property type="evidence" value="ECO:0007669"/>
    <property type="project" value="InterPro"/>
</dbReference>
<keyword evidence="2" id="KW-0227">DNA damage</keyword>
<evidence type="ECO:0000256" key="3">
    <source>
        <dbReference type="SAM" id="MobiDB-lite"/>
    </source>
</evidence>
<dbReference type="SUPFAM" id="SSF55874">
    <property type="entry name" value="ATPase domain of HSP90 chaperone/DNA topoisomerase II/histidine kinase"/>
    <property type="match status" value="1"/>
</dbReference>
<accession>A0A292PVS6</accession>
<evidence type="ECO:0000256" key="1">
    <source>
        <dbReference type="ARBA" id="ARBA00006082"/>
    </source>
</evidence>
<feature type="compositionally biased region" description="Polar residues" evidence="3">
    <location>
        <begin position="630"/>
        <end position="660"/>
    </location>
</feature>
<dbReference type="PANTHER" id="PTHR10073">
    <property type="entry name" value="DNA MISMATCH REPAIR PROTEIN MLH, PMS, MUTL"/>
    <property type="match status" value="1"/>
</dbReference>
<dbReference type="InterPro" id="IPR002099">
    <property type="entry name" value="MutL/Mlh/PMS"/>
</dbReference>
<feature type="region of interest" description="Disordered" evidence="3">
    <location>
        <begin position="600"/>
        <end position="806"/>
    </location>
</feature>
<comment type="similarity">
    <text evidence="1">Belongs to the DNA mismatch repair MutL/HexB family.</text>
</comment>
<dbReference type="GO" id="GO:0140664">
    <property type="term" value="F:ATP-dependent DNA damage sensor activity"/>
    <property type="evidence" value="ECO:0007669"/>
    <property type="project" value="InterPro"/>
</dbReference>
<dbReference type="SUPFAM" id="SSF54211">
    <property type="entry name" value="Ribosomal protein S5 domain 2-like"/>
    <property type="match status" value="1"/>
</dbReference>
<dbReference type="InterPro" id="IPR014762">
    <property type="entry name" value="DNA_mismatch_repair_CS"/>
</dbReference>
<gene>
    <name evidence="5" type="ORF">GSTUAT00005411001</name>
</gene>
<dbReference type="Gene3D" id="3.30.565.10">
    <property type="entry name" value="Histidine kinase-like ATPase, C-terminal domain"/>
    <property type="match status" value="1"/>
</dbReference>
<dbReference type="Gene3D" id="3.30.230.10">
    <property type="match status" value="1"/>
</dbReference>
<feature type="compositionally biased region" description="Basic and acidic residues" evidence="3">
    <location>
        <begin position="464"/>
        <end position="478"/>
    </location>
</feature>
<dbReference type="EMBL" id="LN891045">
    <property type="protein sequence ID" value="CUS10547.1"/>
    <property type="molecule type" value="Genomic_DNA"/>
</dbReference>
<dbReference type="PANTHER" id="PTHR10073:SF41">
    <property type="entry name" value="MISMATCH REPAIR PROTEIN, PUTATIVE (AFU_ORTHOLOGUE AFUA_8G05820)-RELATED"/>
    <property type="match status" value="1"/>
</dbReference>
<dbReference type="AlphaFoldDB" id="A0A292PVS6"/>
<dbReference type="Pfam" id="PF13589">
    <property type="entry name" value="HATPase_c_3"/>
    <property type="match status" value="1"/>
</dbReference>
<sequence length="948" mass="104128">MGIQALPATAIRALGSGQVLTDPASLIKELLDNSLDASATTISIEVSQNTLDLLQVKDNGHGIPLEDREFMAVRHCTSKIRGYEDIQDCRSLGFRGEALASAAELAGGLVVTTMVEGERVAMACTCDRLGRVTAKKPVGAMKGTTVRVTDFFKFLPVRREVLLSFVAAIGRRNAMKAAQKNLSKLRTLLQRYYLSHPTCRFSLRILAPPQKGKAAGGQSEDMVYAPSKSVSEAVMKAVGKEVVAACQWINTRSGETAGGGLEEQEIAIEAFLPNPDSDPAIICRKPQCTNFVCVDSRPVSCARGTLKQILSLYKSYLKSASSSDSAISDPFLYLNLRCPPGTYDPNIEPAKDDVMFFHAERVTEAVEVILKGLYGELKTKGSAGGSGGKAGKSAEMMTGGFELLLARKRDPKPGAAKPPMAPEIDEDEEEMAAQQMDVMMERDEDPPAPGFTPANLVKAPLVQTREESPHKTHKRDGSVRPPMFSITDAPSPESVRPREPNRESVPLAVSPIRTVQTPRRRPTNWGFNMSSGHDEDEDDLVLEEAEDQIRSELAEERATEEAARDIAISNPWTAAKMNSPASGSSLPFSSVPGISVTKRTFRPPTIIDPPRNLRSSPQFGSPPSLHYSMTPVSSSRRMITTFPTPSASSPLSPQGNTEIMQSWLRKAPRQSPQSAAPSVAQREPVHEEIDDEDGGLRTGGYQKPPLKGVPEIVLGQHPKRRRLNNERGLSYDEPPPGYDDDPDLVRTQPSKSPHKNRFLKAAAALSSQVDQEPDPEPVEPEPRRRKHPPILQQPKKSKLTSLDIQPPKANQTTNLIKLTTCPITQLRANFSHLRTSDAYSRLVSTGGNDNGNKRSTPPKAMQGNVGIFFEIDNVPDDPYNSQVQQREKSIAFDVKRWIDRLAEERGVKTEPFWLEFDHEYGPEGERSIWVFREGDSDGEDMEDGDEEY</sequence>
<dbReference type="FunFam" id="3.30.565.10:FF:000017">
    <property type="entry name" value="PMS1 homolog 1, mismatch repair system component"/>
    <property type="match status" value="1"/>
</dbReference>
<dbReference type="PROSITE" id="PS00058">
    <property type="entry name" value="DNA_MISMATCH_REPAIR_1"/>
    <property type="match status" value="1"/>
</dbReference>
<dbReference type="Pfam" id="PF01119">
    <property type="entry name" value="DNA_mis_repair"/>
    <property type="match status" value="1"/>
</dbReference>
<dbReference type="GO" id="GO:0032389">
    <property type="term" value="C:MutLalpha complex"/>
    <property type="evidence" value="ECO:0007669"/>
    <property type="project" value="TreeGrafter"/>
</dbReference>